<dbReference type="SMART" id="SM00164">
    <property type="entry name" value="TBC"/>
    <property type="match status" value="1"/>
</dbReference>
<feature type="coiled-coil region" evidence="10">
    <location>
        <begin position="304"/>
        <end position="338"/>
    </location>
</feature>
<keyword evidence="3" id="KW-0343">GTPase activation</keyword>
<dbReference type="FunFam" id="1.10.10.750:FF:000003">
    <property type="entry name" value="GTPase activating protein (Evi5)"/>
    <property type="match status" value="1"/>
</dbReference>
<dbReference type="FunFam" id="1.10.472.80:FF:000044">
    <property type="entry name" value="GTPase-activating protein GYP5"/>
    <property type="match status" value="1"/>
</dbReference>
<keyword evidence="5" id="KW-0931">ER-Golgi transport</keyword>
<keyword evidence="14" id="KW-1185">Reference proteome</keyword>
<evidence type="ECO:0000256" key="9">
    <source>
        <dbReference type="ARBA" id="ARBA00072088"/>
    </source>
</evidence>
<keyword evidence="4" id="KW-0963">Cytoplasm</keyword>
<dbReference type="OrthoDB" id="295078at2759"/>
<name>U4LPI8_PYROM</name>
<dbReference type="Gene3D" id="1.10.8.270">
    <property type="entry name" value="putative rabgap domain of human tbc1 domain family member 14 like domains"/>
    <property type="match status" value="1"/>
</dbReference>
<comment type="subcellular location">
    <subcellularLocation>
        <location evidence="1">Cytoplasm</location>
    </subcellularLocation>
</comment>
<gene>
    <name evidence="13" type="ORF">PCON_01334</name>
</gene>
<dbReference type="InterPro" id="IPR035969">
    <property type="entry name" value="Rab-GAP_TBC_sf"/>
</dbReference>
<keyword evidence="7 10" id="KW-0175">Coiled coil</keyword>
<evidence type="ECO:0000313" key="13">
    <source>
        <dbReference type="EMBL" id="CCX33492.1"/>
    </source>
</evidence>
<feature type="compositionally biased region" description="Basic and acidic residues" evidence="11">
    <location>
        <begin position="11"/>
        <end position="20"/>
    </location>
</feature>
<feature type="region of interest" description="Disordered" evidence="11">
    <location>
        <begin position="1"/>
        <end position="277"/>
    </location>
</feature>
<evidence type="ECO:0000313" key="14">
    <source>
        <dbReference type="Proteomes" id="UP000018144"/>
    </source>
</evidence>
<feature type="compositionally biased region" description="Polar residues" evidence="11">
    <location>
        <begin position="204"/>
        <end position="216"/>
    </location>
</feature>
<evidence type="ECO:0000256" key="3">
    <source>
        <dbReference type="ARBA" id="ARBA00022468"/>
    </source>
</evidence>
<dbReference type="GO" id="GO:0031267">
    <property type="term" value="F:small GTPase binding"/>
    <property type="evidence" value="ECO:0007669"/>
    <property type="project" value="TreeGrafter"/>
</dbReference>
<feature type="compositionally biased region" description="Acidic residues" evidence="11">
    <location>
        <begin position="41"/>
        <end position="54"/>
    </location>
</feature>
<dbReference type="Proteomes" id="UP000018144">
    <property type="component" value="Unassembled WGS sequence"/>
</dbReference>
<dbReference type="GO" id="GO:0005737">
    <property type="term" value="C:cytoplasm"/>
    <property type="evidence" value="ECO:0007669"/>
    <property type="project" value="UniProtKB-SubCell"/>
</dbReference>
<feature type="compositionally biased region" description="Pro residues" evidence="11">
    <location>
        <begin position="175"/>
        <end position="186"/>
    </location>
</feature>
<feature type="region of interest" description="Disordered" evidence="11">
    <location>
        <begin position="362"/>
        <end position="390"/>
    </location>
</feature>
<reference evidence="13 14" key="1">
    <citation type="journal article" date="2013" name="PLoS Genet.">
        <title>The genome and development-dependent transcriptomes of Pyronema confluens: a window into fungal evolution.</title>
        <authorList>
            <person name="Traeger S."/>
            <person name="Altegoer F."/>
            <person name="Freitag M."/>
            <person name="Gabaldon T."/>
            <person name="Kempken F."/>
            <person name="Kumar A."/>
            <person name="Marcet-Houben M."/>
            <person name="Poggeler S."/>
            <person name="Stajich J.E."/>
            <person name="Nowrousian M."/>
        </authorList>
    </citation>
    <scope>NUCLEOTIDE SEQUENCE [LARGE SCALE GENOMIC DNA]</scope>
    <source>
        <strain evidence="14">CBS 100304</strain>
        <tissue evidence="13">Vegetative mycelium</tissue>
    </source>
</reference>
<evidence type="ECO:0000256" key="10">
    <source>
        <dbReference type="SAM" id="Coils"/>
    </source>
</evidence>
<feature type="compositionally biased region" description="Low complexity" evidence="11">
    <location>
        <begin position="153"/>
        <end position="164"/>
    </location>
</feature>
<keyword evidence="6" id="KW-0653">Protein transport</keyword>
<evidence type="ECO:0000256" key="7">
    <source>
        <dbReference type="ARBA" id="ARBA00023054"/>
    </source>
</evidence>
<evidence type="ECO:0000256" key="1">
    <source>
        <dbReference type="ARBA" id="ARBA00004496"/>
    </source>
</evidence>
<keyword evidence="2" id="KW-0813">Transport</keyword>
<dbReference type="EMBL" id="HF936132">
    <property type="protein sequence ID" value="CCX33492.1"/>
    <property type="molecule type" value="Genomic_DNA"/>
</dbReference>
<dbReference type="GO" id="GO:0005096">
    <property type="term" value="F:GTPase activator activity"/>
    <property type="evidence" value="ECO:0007669"/>
    <property type="project" value="UniProtKB-KW"/>
</dbReference>
<dbReference type="Pfam" id="PF23436">
    <property type="entry name" value="RabGap-TBC_2"/>
    <property type="match status" value="1"/>
</dbReference>
<feature type="compositionally biased region" description="Polar residues" evidence="11">
    <location>
        <begin position="78"/>
        <end position="87"/>
    </location>
</feature>
<dbReference type="eggNOG" id="KOG1102">
    <property type="taxonomic scope" value="Eukaryota"/>
</dbReference>
<evidence type="ECO:0000256" key="11">
    <source>
        <dbReference type="SAM" id="MobiDB-lite"/>
    </source>
</evidence>
<feature type="coiled-coil region" evidence="10">
    <location>
        <begin position="744"/>
        <end position="827"/>
    </location>
</feature>
<dbReference type="Gene3D" id="1.10.10.750">
    <property type="entry name" value="Ypt/Rab-GAP domain of gyp1p, domain 1"/>
    <property type="match status" value="1"/>
</dbReference>
<dbReference type="GO" id="GO:0015031">
    <property type="term" value="P:protein transport"/>
    <property type="evidence" value="ECO:0007669"/>
    <property type="project" value="UniProtKB-KW"/>
</dbReference>
<evidence type="ECO:0000256" key="5">
    <source>
        <dbReference type="ARBA" id="ARBA00022892"/>
    </source>
</evidence>
<evidence type="ECO:0000259" key="12">
    <source>
        <dbReference type="PROSITE" id="PS50086"/>
    </source>
</evidence>
<feature type="domain" description="Rab-GAP TBC" evidence="12">
    <location>
        <begin position="425"/>
        <end position="660"/>
    </location>
</feature>
<evidence type="ECO:0000256" key="2">
    <source>
        <dbReference type="ARBA" id="ARBA00022448"/>
    </source>
</evidence>
<feature type="compositionally biased region" description="Polar residues" evidence="11">
    <location>
        <begin position="95"/>
        <end position="129"/>
    </location>
</feature>
<comment type="similarity">
    <text evidence="8">Belongs to the GYP5 family.</text>
</comment>
<evidence type="ECO:0000256" key="4">
    <source>
        <dbReference type="ARBA" id="ARBA00022490"/>
    </source>
</evidence>
<accession>U4LPI8</accession>
<dbReference type="SUPFAM" id="SSF47923">
    <property type="entry name" value="Ypt/Rab-GAP domain of gyp1p"/>
    <property type="match status" value="2"/>
</dbReference>
<organism evidence="13 14">
    <name type="scientific">Pyronema omphalodes (strain CBS 100304)</name>
    <name type="common">Pyronema confluens</name>
    <dbReference type="NCBI Taxonomy" id="1076935"/>
    <lineage>
        <taxon>Eukaryota</taxon>
        <taxon>Fungi</taxon>
        <taxon>Dikarya</taxon>
        <taxon>Ascomycota</taxon>
        <taxon>Pezizomycotina</taxon>
        <taxon>Pezizomycetes</taxon>
        <taxon>Pezizales</taxon>
        <taxon>Pyronemataceae</taxon>
        <taxon>Pyronema</taxon>
    </lineage>
</organism>
<feature type="coiled-coil region" evidence="10">
    <location>
        <begin position="857"/>
        <end position="884"/>
    </location>
</feature>
<feature type="compositionally biased region" description="Low complexity" evidence="11">
    <location>
        <begin position="372"/>
        <end position="386"/>
    </location>
</feature>
<sequence length="901" mass="99434">MVDGTTPEDTAAEKVQEKQPENGSVRNSLKAEVKVSTVAAIEDDKEESSSDEEFKDAAQETTKDTPSSPPPPRARSLTHMSHSTVSSVPEVPQSPAASVSVNENRNSQASVTPPTTTNGSVQENGSSEVIKSPPRRMSTTSLDEVSLIDELPPAKVEAPVETPAVEPPVEEKETPPSPPAPAPEQRPAPTSTPSFVESIASKFGRNTSNNQSQTAAPAQPKRKLSSPFLPSPAVSQPQSGTAPAVKRSPFSWLRSGTSSSSAPAAPMARRGTVSSSISSLAGLAGLGGAAPANNELLINRVAINRDPEKEKEDLQRGMDNLRENFKKLREAKGQTAEEPSAEAAARKGSISLGSTIRTKLRFYPTGPEDATPAAPGSPGSSRSVAGTSTKTDDEIDWDLWQAVVDDALKVASEKPTELNRAIQAGIPPTLRGTIWQSLAASKSLEMEALYREVIVLPSTATAEDARAIFGSYWLWDPSPAPSQASSPRIGSRASPAPELKVSNVAMKWGNTVAQLEKVIKRDLGDRTSFGKYKVDQKALLNVCKAYALFDPAVGYTQGMTFIATVLLLNMSEEESFCVFVKLMNKYKLRSMFMEKMKGLELRLYQYDRFLEDHEPRLAIHLKRQHIESSLYAAQWFLTLFTYKFPLQLVLRVFDLLFSEGLEGPILQFGIVLMKQNAEKLLTMEFDTLGPFLKEKLFDVYIDPSPSSSSIMEAGFFGNGGEKDIYRANDLISDAMSVKISQEMLDRYEQDWEEHERTKRDTEQELESLKRNNAGLQSKVKKLEEQNEELNREYVRIASSEVGLKVQNDQLLDENESLKTKVDTLRDMVDKQPQEVEDRLKGEMEQLIQKNLAVHHANQTLEESMMEMEKELVSTKMQLATVNEDYDLLKNRWHDLRKALGD</sequence>
<dbReference type="GO" id="GO:0016192">
    <property type="term" value="P:vesicle-mediated transport"/>
    <property type="evidence" value="ECO:0007669"/>
    <property type="project" value="UniProtKB-KW"/>
</dbReference>
<evidence type="ECO:0000256" key="8">
    <source>
        <dbReference type="ARBA" id="ARBA00061661"/>
    </source>
</evidence>
<dbReference type="PROSITE" id="PS50086">
    <property type="entry name" value="TBC_RABGAP"/>
    <property type="match status" value="1"/>
</dbReference>
<proteinExistence type="inferred from homology"/>
<dbReference type="AlphaFoldDB" id="U4LPI8"/>
<dbReference type="PANTHER" id="PTHR47219:SF9">
    <property type="entry name" value="GTPASE ACTIVATING PROTEIN AND CENTROSOME-ASSOCIATED, ISOFORM B"/>
    <property type="match status" value="1"/>
</dbReference>
<dbReference type="InterPro" id="IPR000195">
    <property type="entry name" value="Rab-GAP-TBC_dom"/>
</dbReference>
<evidence type="ECO:0000256" key="6">
    <source>
        <dbReference type="ARBA" id="ARBA00022927"/>
    </source>
</evidence>
<dbReference type="Gene3D" id="1.10.472.80">
    <property type="entry name" value="Ypt/Rab-GAP domain of gyp1p, domain 3"/>
    <property type="match status" value="1"/>
</dbReference>
<dbReference type="STRING" id="1076935.U4LPI8"/>
<dbReference type="PANTHER" id="PTHR47219">
    <property type="entry name" value="RAB GTPASE-ACTIVATING PROTEIN 1-LIKE"/>
    <property type="match status" value="1"/>
</dbReference>
<dbReference type="InterPro" id="IPR050302">
    <property type="entry name" value="Rab_GAP_TBC_domain"/>
</dbReference>
<protein>
    <recommendedName>
        <fullName evidence="9">GTPase-activating protein GYP5</fullName>
    </recommendedName>
</protein>
<feature type="compositionally biased region" description="Low complexity" evidence="11">
    <location>
        <begin position="258"/>
        <end position="277"/>
    </location>
</feature>